<evidence type="ECO:0000313" key="35">
    <source>
        <dbReference type="EMBL" id="RHA85222.1"/>
    </source>
</evidence>
<dbReference type="EC" id="2.7.7.85" evidence="10"/>
<evidence type="ECO:0000313" key="42">
    <source>
        <dbReference type="Proteomes" id="UP000284990"/>
    </source>
</evidence>
<evidence type="ECO:0000313" key="44">
    <source>
        <dbReference type="Proteomes" id="UP000285776"/>
    </source>
</evidence>
<accession>A0A3E5AE27</accession>
<evidence type="ECO:0000256" key="9">
    <source>
        <dbReference type="ARBA" id="ARBA00023136"/>
    </source>
</evidence>
<evidence type="ECO:0000313" key="54">
    <source>
        <dbReference type="Proteomes" id="UP001209074"/>
    </source>
</evidence>
<evidence type="ECO:0000313" key="27">
    <source>
        <dbReference type="EMBL" id="MQO93593.1"/>
    </source>
</evidence>
<dbReference type="EMBL" id="JAPDUS010000001">
    <property type="protein sequence ID" value="MCW4092115.1"/>
    <property type="molecule type" value="Genomic_DNA"/>
</dbReference>
<evidence type="ECO:0000256" key="10">
    <source>
        <dbReference type="HAMAP-Rule" id="MF_01499"/>
    </source>
</evidence>
<dbReference type="Proteomes" id="UP000261245">
    <property type="component" value="Unassembled WGS sequence"/>
</dbReference>
<dbReference type="AlphaFoldDB" id="A0A3E5AE27"/>
<evidence type="ECO:0000313" key="50">
    <source>
        <dbReference type="Proteomes" id="UP000421283"/>
    </source>
</evidence>
<evidence type="ECO:0000313" key="25">
    <source>
        <dbReference type="EMBL" id="MQN84147.1"/>
    </source>
</evidence>
<evidence type="ECO:0000313" key="14">
    <source>
        <dbReference type="EMBL" id="MCE4123065.1"/>
    </source>
</evidence>
<dbReference type="PANTHER" id="PTHR34185">
    <property type="entry name" value="DIADENYLATE CYCLASE"/>
    <property type="match status" value="1"/>
</dbReference>
<feature type="transmembrane region" description="Helical" evidence="10">
    <location>
        <begin position="32"/>
        <end position="52"/>
    </location>
</feature>
<evidence type="ECO:0000256" key="3">
    <source>
        <dbReference type="ARBA" id="ARBA00022679"/>
    </source>
</evidence>
<dbReference type="EMBL" id="QSFW01000021">
    <property type="protein sequence ID" value="RHA85222.1"/>
    <property type="molecule type" value="Genomic_DNA"/>
</dbReference>
<dbReference type="EMBL" id="JAPDVD010000001">
    <property type="protein sequence ID" value="MCW4138454.1"/>
    <property type="molecule type" value="Genomic_DNA"/>
</dbReference>
<dbReference type="EMBL" id="VZCR01000043">
    <property type="protein sequence ID" value="MQN31640.1"/>
    <property type="molecule type" value="Genomic_DNA"/>
</dbReference>
<evidence type="ECO:0000256" key="4">
    <source>
        <dbReference type="ARBA" id="ARBA00022692"/>
    </source>
</evidence>
<name>A0A3E5AE27_9BACT</name>
<evidence type="ECO:0000313" key="30">
    <source>
        <dbReference type="EMBL" id="RGN08953.1"/>
    </source>
</evidence>
<dbReference type="Proteomes" id="UP000284990">
    <property type="component" value="Unassembled WGS sequence"/>
</dbReference>
<dbReference type="GO" id="GO:0004016">
    <property type="term" value="F:adenylate cyclase activity"/>
    <property type="evidence" value="ECO:0007669"/>
    <property type="project" value="UniProtKB-UniRule"/>
</dbReference>
<dbReference type="PIRSF" id="PIRSF004793">
    <property type="entry name" value="UCP004793"/>
    <property type="match status" value="1"/>
</dbReference>
<dbReference type="Proteomes" id="UP000286501">
    <property type="component" value="Unassembled WGS sequence"/>
</dbReference>
<dbReference type="NCBIfam" id="TIGR00159">
    <property type="entry name" value="diadenylate cyclase CdaA"/>
    <property type="match status" value="1"/>
</dbReference>
<evidence type="ECO:0000313" key="40">
    <source>
        <dbReference type="Proteomes" id="UP000283672"/>
    </source>
</evidence>
<dbReference type="InterPro" id="IPR045585">
    <property type="entry name" value="CdaA_N"/>
</dbReference>
<evidence type="ECO:0000256" key="6">
    <source>
        <dbReference type="ARBA" id="ARBA00022741"/>
    </source>
</evidence>
<dbReference type="EMBL" id="VZAP01000161">
    <property type="protein sequence ID" value="MQO93593.1"/>
    <property type="molecule type" value="Genomic_DNA"/>
</dbReference>
<comment type="subunit">
    <text evidence="10">Probably a homodimer.</text>
</comment>
<evidence type="ECO:0000313" key="31">
    <source>
        <dbReference type="EMBL" id="RGU97414.1"/>
    </source>
</evidence>
<dbReference type="EMBL" id="VUNF01000006">
    <property type="protein sequence ID" value="MST77049.1"/>
    <property type="molecule type" value="Genomic_DNA"/>
</dbReference>
<evidence type="ECO:0000313" key="37">
    <source>
        <dbReference type="EMBL" id="RHL40732.1"/>
    </source>
</evidence>
<evidence type="ECO:0000313" key="46">
    <source>
        <dbReference type="Proteomes" id="UP000286501"/>
    </source>
</evidence>
<keyword evidence="4 10" id="KW-0812">Transmembrane</keyword>
<protein>
    <recommendedName>
        <fullName evidence="10">Diadenylate cyclase</fullName>
        <shortName evidence="10">DAC</shortName>
        <ecNumber evidence="10">2.7.7.85</ecNumber>
    </recommendedName>
    <alternativeName>
        <fullName evidence="10">Cyclic-di-AMP synthase</fullName>
        <shortName evidence="10">c-di-AMP synthase</shortName>
    </alternativeName>
</protein>
<evidence type="ECO:0000313" key="52">
    <source>
        <dbReference type="Proteomes" id="UP000423156"/>
    </source>
</evidence>
<reference evidence="18" key="7">
    <citation type="submission" date="2022-11" db="EMBL/GenBank/DDBJ databases">
        <title>Genomic repertoires linked with pathogenic potency of arthritogenic Prevotella copri isolated from the gut of rheumatoid arthritis patients.</title>
        <authorList>
            <person name="Nii T."/>
            <person name="Maeda Y."/>
            <person name="Motooka D."/>
            <person name="Naito M."/>
            <person name="Matsumoto Y."/>
            <person name="Ogawa T."/>
            <person name="Oguro-Igashira E."/>
            <person name="Kishikawa T."/>
            <person name="Yamashita M."/>
            <person name="Koizumi S."/>
            <person name="Kurakawa T."/>
            <person name="Okumura R."/>
            <person name="Kayama H."/>
            <person name="Murakami M."/>
            <person name="Sakaguchi T."/>
            <person name="Das B."/>
            <person name="Nakamura S."/>
            <person name="Okada Y."/>
            <person name="Kumanogoh A."/>
            <person name="Takeda K."/>
        </authorList>
    </citation>
    <scope>NUCLEOTIDE SEQUENCE</scope>
    <source>
        <strain evidence="20">H012_8</strain>
        <strain evidence="19">H105_2-2</strain>
        <strain evidence="18">N016-13</strain>
        <strain evidence="21">RA-N001-16</strain>
    </source>
</reference>
<proteinExistence type="inferred from homology"/>
<dbReference type="EMBL" id="JAHOEI010000013">
    <property type="protein sequence ID" value="MBV3387242.1"/>
    <property type="molecule type" value="Genomic_DNA"/>
</dbReference>
<comment type="catalytic activity">
    <reaction evidence="1 10">
        <text>2 ATP = 3',3'-c-di-AMP + 2 diphosphate</text>
        <dbReference type="Rhea" id="RHEA:35655"/>
        <dbReference type="ChEBI" id="CHEBI:30616"/>
        <dbReference type="ChEBI" id="CHEBI:33019"/>
        <dbReference type="ChEBI" id="CHEBI:71500"/>
        <dbReference type="EC" id="2.7.7.85"/>
    </reaction>
</comment>
<dbReference type="Proteomes" id="UP001204486">
    <property type="component" value="Unassembled WGS sequence"/>
</dbReference>
<evidence type="ECO:0000313" key="43">
    <source>
        <dbReference type="Proteomes" id="UP000285236"/>
    </source>
</evidence>
<dbReference type="EMBL" id="QSAG01000002">
    <property type="protein sequence ID" value="RGW44642.1"/>
    <property type="molecule type" value="Genomic_DNA"/>
</dbReference>
<dbReference type="Proteomes" id="UP001196765">
    <property type="component" value="Unassembled WGS sequence"/>
</dbReference>
<keyword evidence="8 10" id="KW-1133">Transmembrane helix</keyword>
<dbReference type="EMBL" id="QRIN01000015">
    <property type="protein sequence ID" value="RHG67172.1"/>
    <property type="molecule type" value="Genomic_DNA"/>
</dbReference>
<dbReference type="Proteomes" id="UP001205506">
    <property type="component" value="Unassembled WGS sequence"/>
</dbReference>
<evidence type="ECO:0000256" key="1">
    <source>
        <dbReference type="ARBA" id="ARBA00000877"/>
    </source>
</evidence>
<evidence type="ECO:0000313" key="26">
    <source>
        <dbReference type="EMBL" id="MQN89922.1"/>
    </source>
</evidence>
<dbReference type="EMBL" id="QSAQ01000048">
    <property type="protein sequence ID" value="RGW64376.1"/>
    <property type="molecule type" value="Genomic_DNA"/>
</dbReference>
<reference evidence="15" key="6">
    <citation type="submission" date="2022-07" db="EMBL/GenBank/DDBJ databases">
        <title>Prevotella copri.</title>
        <authorList>
            <person name="Yang C."/>
        </authorList>
    </citation>
    <scope>NUCLEOTIDE SEQUENCE</scope>
    <source>
        <strain evidence="17">HF1476</strain>
        <strain evidence="16">HF1805</strain>
        <strain evidence="15">HF88</strain>
    </source>
</reference>
<dbReference type="Proteomes" id="UP000261187">
    <property type="component" value="Unassembled WGS sequence"/>
</dbReference>
<reference evidence="12" key="4">
    <citation type="submission" date="2021-06" db="EMBL/GenBank/DDBJ databases">
        <title>Collection of gut derived symbiotic bacterial strains cultured from healthy donors.</title>
        <authorList>
            <person name="Lin H."/>
            <person name="Littmann E."/>
            <person name="Pamer E.G."/>
        </authorList>
    </citation>
    <scope>NUCLEOTIDE SEQUENCE</scope>
    <source>
        <strain evidence="13">MSK.21.60</strain>
        <strain evidence="12">MSK.21.74</strain>
    </source>
</reference>
<dbReference type="EMBL" id="QSSA01000020">
    <property type="protein sequence ID" value="RGL58977.1"/>
    <property type="molecule type" value="Genomic_DNA"/>
</dbReference>
<dbReference type="Proteomes" id="UP001200307">
    <property type="component" value="Unassembled WGS sequence"/>
</dbReference>
<dbReference type="InterPro" id="IPR034701">
    <property type="entry name" value="CdaA"/>
</dbReference>
<dbReference type="Proteomes" id="UP000420707">
    <property type="component" value="Unassembled WGS sequence"/>
</dbReference>
<dbReference type="PANTHER" id="PTHR34185:SF1">
    <property type="entry name" value="DIADENYLATE CYCLASE"/>
    <property type="match status" value="1"/>
</dbReference>
<dbReference type="Pfam" id="PF02457">
    <property type="entry name" value="DAC"/>
    <property type="match status" value="1"/>
</dbReference>
<organism evidence="18 54">
    <name type="scientific">Segatella copri</name>
    <dbReference type="NCBI Taxonomy" id="165179"/>
    <lineage>
        <taxon>Bacteria</taxon>
        <taxon>Pseudomonadati</taxon>
        <taxon>Bacteroidota</taxon>
        <taxon>Bacteroidia</taxon>
        <taxon>Bacteroidales</taxon>
        <taxon>Prevotellaceae</taxon>
        <taxon>Segatella</taxon>
    </lineage>
</organism>
<evidence type="ECO:0000313" key="24">
    <source>
        <dbReference type="EMBL" id="MQN78781.1"/>
    </source>
</evidence>
<evidence type="ECO:0000313" key="33">
    <source>
        <dbReference type="EMBL" id="RGW64376.1"/>
    </source>
</evidence>
<dbReference type="EMBL" id="JAJTVO010000025">
    <property type="protein sequence ID" value="MCE4123065.1"/>
    <property type="molecule type" value="Genomic_DNA"/>
</dbReference>
<keyword evidence="7 10" id="KW-0067">ATP-binding</keyword>
<evidence type="ECO:0000313" key="38">
    <source>
        <dbReference type="Proteomes" id="UP000261187"/>
    </source>
</evidence>
<evidence type="ECO:0000313" key="23">
    <source>
        <dbReference type="EMBL" id="MQN31640.1"/>
    </source>
</evidence>
<keyword evidence="6 10" id="KW-0547">Nucleotide-binding</keyword>
<dbReference type="Proteomes" id="UP000420635">
    <property type="component" value="Unassembled WGS sequence"/>
</dbReference>
<dbReference type="Proteomes" id="UP000406735">
    <property type="component" value="Unassembled WGS sequence"/>
</dbReference>
<reference evidence="47 49" key="3">
    <citation type="submission" date="2019-09" db="EMBL/GenBank/DDBJ databases">
        <title>Distinct polysaccharide growth profiles of human intestinal Prevotella copri isolates.</title>
        <authorList>
            <person name="Fehlner-Peach H."/>
            <person name="Magnabosco C."/>
            <person name="Raghavan V."/>
            <person name="Scher J.U."/>
            <person name="Tett A."/>
            <person name="Cox L.M."/>
            <person name="Gottsegen C."/>
            <person name="Watters A."/>
            <person name="Wiltshire- Gordon J.D."/>
            <person name="Segata N."/>
            <person name="Bonneau R."/>
            <person name="Littman D.R."/>
        </authorList>
    </citation>
    <scope>NUCLEOTIDE SEQUENCE [LARGE SCALE GENOMIC DNA]</scope>
    <source>
        <strain evidence="24 52">BU41712</strain>
        <strain evidence="51">iAA108</strain>
        <strain evidence="49">iAP146</strain>
        <strain evidence="27">IAU3127</strain>
        <strain evidence="47">iK21513</strain>
        <strain evidence="22">IK21513</strain>
    </source>
</reference>
<keyword evidence="2 10" id="KW-1003">Cell membrane</keyword>
<dbReference type="GO" id="GO:0106408">
    <property type="term" value="F:diadenylate cyclase activity"/>
    <property type="evidence" value="ECO:0007669"/>
    <property type="project" value="UniProtKB-EC"/>
</dbReference>
<evidence type="ECO:0000313" key="34">
    <source>
        <dbReference type="EMBL" id="RGW75800.1"/>
    </source>
</evidence>
<dbReference type="Proteomes" id="UP000423156">
    <property type="component" value="Unassembled WGS sequence"/>
</dbReference>
<dbReference type="EMBL" id="JAPDVH010000001">
    <property type="protein sequence ID" value="MCW4156693.1"/>
    <property type="molecule type" value="Genomic_DNA"/>
</dbReference>
<keyword evidence="3 10" id="KW-0808">Transferase</keyword>
<dbReference type="InterPro" id="IPR050338">
    <property type="entry name" value="DisA"/>
</dbReference>
<dbReference type="Proteomes" id="UP001206014">
    <property type="component" value="Unassembled WGS sequence"/>
</dbReference>
<reference evidence="28 53" key="2">
    <citation type="submission" date="2019-08" db="EMBL/GenBank/DDBJ databases">
        <title>In-depth cultivation of the pig gut microbiome towards novel bacterial diversity and tailored functional studies.</title>
        <authorList>
            <person name="Wylensek D."/>
            <person name="Hitch T.C.A."/>
            <person name="Clavel T."/>
        </authorList>
    </citation>
    <scope>NUCLEOTIDE SEQUENCE [LARGE SCALE GENOMIC DNA]</scope>
    <source>
        <strain evidence="28 53">LKV-178-WT-2C</strain>
    </source>
</reference>
<dbReference type="Proteomes" id="UP000421408">
    <property type="component" value="Unassembled WGS sequence"/>
</dbReference>
<keyword evidence="5 10" id="KW-0548">Nucleotidyltransferase</keyword>
<evidence type="ECO:0000256" key="7">
    <source>
        <dbReference type="ARBA" id="ARBA00022840"/>
    </source>
</evidence>
<dbReference type="EMBL" id="VZBQ01000098">
    <property type="protein sequence ID" value="MQN89922.1"/>
    <property type="molecule type" value="Genomic_DNA"/>
</dbReference>
<dbReference type="Proteomes" id="UP001209168">
    <property type="component" value="Unassembled WGS sequence"/>
</dbReference>
<evidence type="ECO:0000313" key="19">
    <source>
        <dbReference type="EMBL" id="MCW4138454.1"/>
    </source>
</evidence>
<evidence type="ECO:0000313" key="41">
    <source>
        <dbReference type="Proteomes" id="UP000283785"/>
    </source>
</evidence>
<evidence type="ECO:0000313" key="18">
    <source>
        <dbReference type="EMBL" id="MCW4092115.1"/>
    </source>
</evidence>
<dbReference type="EMBL" id="VZCY01000029">
    <property type="protein sequence ID" value="MQN08973.1"/>
    <property type="molecule type" value="Genomic_DNA"/>
</dbReference>
<dbReference type="GO" id="GO:0006171">
    <property type="term" value="P:cAMP biosynthetic process"/>
    <property type="evidence" value="ECO:0007669"/>
    <property type="project" value="InterPro"/>
</dbReference>
<comment type="function">
    <text evidence="10">Catalyzes the condensation of 2 ATP molecules into cyclic di-AMP (c-di-AMP), a second messenger used to regulate differing processes in different bacteria.</text>
</comment>
<dbReference type="Proteomes" id="UP000285776">
    <property type="component" value="Unassembled WGS sequence"/>
</dbReference>
<dbReference type="Proteomes" id="UP000283672">
    <property type="component" value="Unassembled WGS sequence"/>
</dbReference>
<dbReference type="EMBL" id="JANDWU010000007">
    <property type="protein sequence ID" value="MCP9548948.1"/>
    <property type="molecule type" value="Genomic_DNA"/>
</dbReference>
<dbReference type="Proteomes" id="UP001196316">
    <property type="component" value="Unassembled WGS sequence"/>
</dbReference>
<dbReference type="EMBL" id="JAHOEP010000001">
    <property type="protein sequence ID" value="MBV3406820.1"/>
    <property type="molecule type" value="Genomic_DNA"/>
</dbReference>
<dbReference type="EMBL" id="VZCC01000062">
    <property type="protein sequence ID" value="MQN84147.1"/>
    <property type="molecule type" value="Genomic_DNA"/>
</dbReference>
<dbReference type="EMBL" id="JANDXR010000020">
    <property type="protein sequence ID" value="MCP9502538.1"/>
    <property type="molecule type" value="Genomic_DNA"/>
</dbReference>
<dbReference type="EMBL" id="VZBZ01000154">
    <property type="protein sequence ID" value="MQN78781.1"/>
    <property type="molecule type" value="Genomic_DNA"/>
</dbReference>
<dbReference type="EMBL" id="JANDWN010000001">
    <property type="protein sequence ID" value="MCP9598460.1"/>
    <property type="molecule type" value="Genomic_DNA"/>
</dbReference>
<reference evidence="25" key="8">
    <citation type="submission" date="2022-12" db="EMBL/GenBank/DDBJ databases">
        <title>Distinct polysaccharide growth profiles of human intestinal Prevotella copri isolates.</title>
        <authorList>
            <person name="Fehlner-Peach H."/>
            <person name="Magnabosco C."/>
            <person name="Raghavan V."/>
            <person name="Scher J.U."/>
            <person name="Tett A."/>
            <person name="Cox L.M."/>
            <person name="Gottsegen C."/>
            <person name="Watters A."/>
            <person name="Wiltshire- Gordon J.D."/>
            <person name="Segata N."/>
            <person name="Bonneau R."/>
            <person name="Littman D.R."/>
        </authorList>
    </citation>
    <scope>NUCLEOTIDE SEQUENCE</scope>
    <source>
        <strain evidence="25">IAA108</strain>
        <strain evidence="23">IAP146</strain>
        <strain evidence="50">iAU3127</strain>
        <strain evidence="26">IP54</strain>
        <strain evidence="48">iP54</strain>
    </source>
</reference>
<comment type="similarity">
    <text evidence="10">Belongs to the adenylate cyclase family. DacA/CdaA subfamily.</text>
</comment>
<evidence type="ECO:0000313" key="49">
    <source>
        <dbReference type="Proteomes" id="UP000420707"/>
    </source>
</evidence>
<gene>
    <name evidence="18" type="primary">cdaA</name>
    <name evidence="10" type="synonym">dacA</name>
    <name evidence="37" type="ORF">DW026_04200</name>
    <name evidence="36" type="ORF">DW250_05000</name>
    <name evidence="35" type="ORF">DW916_10365</name>
    <name evidence="34" type="ORF">DWV53_12810</name>
    <name evidence="33" type="ORF">DWV60_14680</name>
    <name evidence="32" type="ORF">DWV76_02660</name>
    <name evidence="31" type="ORF">DWW35_06925</name>
    <name evidence="30" type="ORF">DXB80_08150</name>
    <name evidence="29" type="ORF">DXC61_09725</name>
    <name evidence="27" type="ORF">F7D31_13195</name>
    <name evidence="26" type="ORF">F7D59_08690</name>
    <name evidence="24" type="ORF">F7D71_13130</name>
    <name evidence="25" type="ORF">F7D74_09205</name>
    <name evidence="23" type="ORF">F7D90_06680</name>
    <name evidence="22" type="ORF">F7D97_03280</name>
    <name evidence="28" type="ORF">FYJ72_04985</name>
    <name evidence="13" type="ORF">KSW80_00070</name>
    <name evidence="12" type="ORF">KSW82_05750</name>
    <name evidence="14" type="ORF">LYY06_12490</name>
    <name evidence="17" type="ORF">NNC55_00575</name>
    <name evidence="16" type="ORF">NNC68_05575</name>
    <name evidence="15" type="ORF">NND11_13475</name>
    <name evidence="21" type="ORF">ONS98_03490</name>
    <name evidence="19" type="ORF">ONT01_11885</name>
    <name evidence="18" type="ORF">ONT05_00840</name>
    <name evidence="20" type="ORF">ONT23_14405</name>
</gene>
<comment type="caution">
    <text evidence="18">The sequence shown here is derived from an EMBL/GenBank/DDBJ whole genome shotgun (WGS) entry which is preliminary data.</text>
</comment>
<dbReference type="Proteomes" id="UP000286077">
    <property type="component" value="Unassembled WGS sequence"/>
</dbReference>
<comment type="caution">
    <text evidence="10">Lacks conserved residue(s) required for the propagation of feature annotation.</text>
</comment>
<dbReference type="InterPro" id="IPR014046">
    <property type="entry name" value="C-di-AMP_synthase"/>
</dbReference>
<evidence type="ECO:0000256" key="2">
    <source>
        <dbReference type="ARBA" id="ARBA00022475"/>
    </source>
</evidence>
<dbReference type="SUPFAM" id="SSF143597">
    <property type="entry name" value="YojJ-like"/>
    <property type="match status" value="1"/>
</dbReference>
<evidence type="ECO:0000313" key="45">
    <source>
        <dbReference type="Proteomes" id="UP000286077"/>
    </source>
</evidence>
<evidence type="ECO:0000313" key="47">
    <source>
        <dbReference type="Proteomes" id="UP000406735"/>
    </source>
</evidence>
<evidence type="ECO:0000313" key="28">
    <source>
        <dbReference type="EMBL" id="MST77049.1"/>
    </source>
</evidence>
<dbReference type="PROSITE" id="PS51794">
    <property type="entry name" value="DAC"/>
    <property type="match status" value="1"/>
</dbReference>
<evidence type="ECO:0000313" key="53">
    <source>
        <dbReference type="Proteomes" id="UP000450161"/>
    </source>
</evidence>
<dbReference type="EMBL" id="JAPDUM010000001">
    <property type="protein sequence ID" value="MCW4164299.1"/>
    <property type="molecule type" value="Genomic_DNA"/>
</dbReference>
<dbReference type="EMBL" id="QRYP01000014">
    <property type="protein sequence ID" value="RGU97414.1"/>
    <property type="molecule type" value="Genomic_DNA"/>
</dbReference>
<dbReference type="Proteomes" id="UP000450161">
    <property type="component" value="Unassembled WGS sequence"/>
</dbReference>
<dbReference type="EMBL" id="QSAV01000051">
    <property type="protein sequence ID" value="RGW75800.1"/>
    <property type="molecule type" value="Genomic_DNA"/>
</dbReference>
<dbReference type="HAMAP" id="MF_01499">
    <property type="entry name" value="DacA"/>
    <property type="match status" value="1"/>
</dbReference>
<dbReference type="EMBL" id="QROP01000007">
    <property type="protein sequence ID" value="RHL40732.1"/>
    <property type="molecule type" value="Genomic_DNA"/>
</dbReference>
<dbReference type="FunFam" id="3.40.1700.10:FF:000002">
    <property type="entry name" value="Diadenylate cyclase"/>
    <property type="match status" value="1"/>
</dbReference>
<evidence type="ECO:0000313" key="12">
    <source>
        <dbReference type="EMBL" id="MBV3387242.1"/>
    </source>
</evidence>
<dbReference type="Proteomes" id="UP001209074">
    <property type="component" value="Unassembled WGS sequence"/>
</dbReference>
<evidence type="ECO:0000313" key="32">
    <source>
        <dbReference type="EMBL" id="RGW44642.1"/>
    </source>
</evidence>
<dbReference type="InterPro" id="IPR003390">
    <property type="entry name" value="DNA_integrity_scan_DisA_N"/>
</dbReference>
<evidence type="ECO:0000313" key="36">
    <source>
        <dbReference type="EMBL" id="RHG67172.1"/>
    </source>
</evidence>
<dbReference type="EMBL" id="QSUC01000018">
    <property type="protein sequence ID" value="RGN08953.1"/>
    <property type="molecule type" value="Genomic_DNA"/>
</dbReference>
<dbReference type="Pfam" id="PF19293">
    <property type="entry name" value="CdaA_N"/>
    <property type="match status" value="1"/>
</dbReference>
<dbReference type="InterPro" id="IPR036888">
    <property type="entry name" value="DNA_integrity_DisA_N_sf"/>
</dbReference>
<dbReference type="GeneID" id="69847672"/>
<evidence type="ECO:0000313" key="22">
    <source>
        <dbReference type="EMBL" id="MQN08973.1"/>
    </source>
</evidence>
<dbReference type="RefSeq" id="WP_006847577.1">
    <property type="nucleotide sequence ID" value="NZ_CATKVS010000004.1"/>
</dbReference>
<feature type="domain" description="DAC" evidence="11">
    <location>
        <begin position="77"/>
        <end position="244"/>
    </location>
</feature>
<dbReference type="GO" id="GO:0005524">
    <property type="term" value="F:ATP binding"/>
    <property type="evidence" value="ECO:0007669"/>
    <property type="project" value="UniProtKB-UniRule"/>
</dbReference>
<dbReference type="Proteomes" id="UP000283785">
    <property type="component" value="Unassembled WGS sequence"/>
</dbReference>
<evidence type="ECO:0000313" key="39">
    <source>
        <dbReference type="Proteomes" id="UP000261245"/>
    </source>
</evidence>
<evidence type="ECO:0000313" key="13">
    <source>
        <dbReference type="EMBL" id="MBV3406820.1"/>
    </source>
</evidence>
<dbReference type="Proteomes" id="UP000285236">
    <property type="component" value="Unassembled WGS sequence"/>
</dbReference>
<evidence type="ECO:0000313" key="17">
    <source>
        <dbReference type="EMBL" id="MCP9598460.1"/>
    </source>
</evidence>
<evidence type="ECO:0000313" key="20">
    <source>
        <dbReference type="EMBL" id="MCW4156693.1"/>
    </source>
</evidence>
<evidence type="ECO:0000313" key="16">
    <source>
        <dbReference type="EMBL" id="MCP9548948.1"/>
    </source>
</evidence>
<evidence type="ECO:0000313" key="21">
    <source>
        <dbReference type="EMBL" id="MCW4164299.1"/>
    </source>
</evidence>
<evidence type="ECO:0000313" key="51">
    <source>
        <dbReference type="Proteomes" id="UP000421408"/>
    </source>
</evidence>
<evidence type="ECO:0000256" key="8">
    <source>
        <dbReference type="ARBA" id="ARBA00022989"/>
    </source>
</evidence>
<reference evidence="38 39" key="1">
    <citation type="submission" date="2018-08" db="EMBL/GenBank/DDBJ databases">
        <title>A genome reference for cultivated species of the human gut microbiota.</title>
        <authorList>
            <person name="Zou Y."/>
            <person name="Xue W."/>
            <person name="Luo G."/>
        </authorList>
    </citation>
    <scope>NUCLEOTIDE SEQUENCE [LARGE SCALE GENOMIC DNA]</scope>
    <source>
        <strain evidence="34 44">AF10-17</strain>
        <strain evidence="33 45">AF11-14</strain>
        <strain evidence="32 41">AF12-50</strain>
        <strain evidence="31 43">AF15-25</strain>
        <strain evidence="37 40">AF38-11</strain>
        <strain evidence="36 46">AM22-1</strain>
        <strain evidence="35 42">AM42-23AC</strain>
        <strain evidence="30 39">OM06-11</strain>
        <strain evidence="29 38">TF06-40</strain>
    </source>
</reference>
<feature type="transmembrane region" description="Helical" evidence="10">
    <location>
        <begin position="6"/>
        <end position="25"/>
    </location>
</feature>
<sequence length="256" mass="28861">MIEFGIKDFLDILLVASLLFYVYRLMKESRSLNIFVGIMLFVLIWLFVSQILEMRLLGSILDKLVSVGVIALIVIFQEDIRRFLYEIGSQKGMRRLVRFFHSSKESQKEANKETIMPIVMACMSMAKKYVGALIVIERGVPLKDIMDTGEEIDAKINQRLIENIFFKNSPLHDGAMVVSNKRIMAAGCILPVSHNLDIPKELGLRHRAALGISQSSDAIAVIVSEETGRISVAIKGEFKLRLSAEELESILTLEMI</sequence>
<dbReference type="Gene3D" id="3.40.1700.10">
    <property type="entry name" value="DNA integrity scanning protein, DisA, N-terminal domain"/>
    <property type="match status" value="1"/>
</dbReference>
<evidence type="ECO:0000259" key="11">
    <source>
        <dbReference type="PROSITE" id="PS51794"/>
    </source>
</evidence>
<evidence type="ECO:0000313" key="48">
    <source>
        <dbReference type="Proteomes" id="UP000420635"/>
    </source>
</evidence>
<dbReference type="Proteomes" id="UP000421283">
    <property type="component" value="Unassembled WGS sequence"/>
</dbReference>
<evidence type="ECO:0000313" key="15">
    <source>
        <dbReference type="EMBL" id="MCP9502538.1"/>
    </source>
</evidence>
<dbReference type="Proteomes" id="UP001208620">
    <property type="component" value="Unassembled WGS sequence"/>
</dbReference>
<evidence type="ECO:0000313" key="29">
    <source>
        <dbReference type="EMBL" id="RGL58977.1"/>
    </source>
</evidence>
<keyword evidence="9 10" id="KW-0472">Membrane</keyword>
<dbReference type="Proteomes" id="UP001209476">
    <property type="component" value="Unassembled WGS sequence"/>
</dbReference>
<reference evidence="14" key="5">
    <citation type="submission" date="2021-12" db="EMBL/GenBank/DDBJ databases">
        <authorList>
            <person name="Lv X."/>
        </authorList>
    </citation>
    <scope>NUCLEOTIDE SEQUENCE</scope>
    <source>
        <strain evidence="14">HF2106</strain>
    </source>
</reference>
<evidence type="ECO:0000256" key="5">
    <source>
        <dbReference type="ARBA" id="ARBA00022695"/>
    </source>
</evidence>